<evidence type="ECO:0000313" key="2">
    <source>
        <dbReference type="Proteomes" id="UP000271889"/>
    </source>
</evidence>
<proteinExistence type="predicted"/>
<evidence type="ECO:0000313" key="1">
    <source>
        <dbReference type="EMBL" id="VDN19485.1"/>
    </source>
</evidence>
<protein>
    <submittedName>
        <fullName evidence="1">Uncharacterized protein</fullName>
    </submittedName>
</protein>
<gene>
    <name evidence="1" type="ORF">CGOC_LOCUS8582</name>
</gene>
<dbReference type="EMBL" id="UYRV01104432">
    <property type="protein sequence ID" value="VDN19485.1"/>
    <property type="molecule type" value="Genomic_DNA"/>
</dbReference>
<reference evidence="1 2" key="1">
    <citation type="submission" date="2018-11" db="EMBL/GenBank/DDBJ databases">
        <authorList>
            <consortium name="Pathogen Informatics"/>
        </authorList>
    </citation>
    <scope>NUCLEOTIDE SEQUENCE [LARGE SCALE GENOMIC DNA]</scope>
</reference>
<dbReference type="AlphaFoldDB" id="A0A3P7LR16"/>
<keyword evidence="2" id="KW-1185">Reference proteome</keyword>
<accession>A0A3P7LR16</accession>
<sequence length="180" mass="21497">MTQSSSQGPIERSNKPALHFVSDRRLFAEVGMKDIESMRVLIAMLLYCIFIFSPVHSGDFWEIKERKLLIKEKPIRKILLGFKDYCAKYRKKVSENLTYDSTEEAKNWRYGRLNYYVDYDGRRWLNGTRIFKQEYRIWNETWHLRNITLRETAYYIAKQMAAYGDVCEVRRIENGPTANN</sequence>
<organism evidence="1 2">
    <name type="scientific">Cylicostephanus goldi</name>
    <name type="common">Nematode worm</name>
    <dbReference type="NCBI Taxonomy" id="71465"/>
    <lineage>
        <taxon>Eukaryota</taxon>
        <taxon>Metazoa</taxon>
        <taxon>Ecdysozoa</taxon>
        <taxon>Nematoda</taxon>
        <taxon>Chromadorea</taxon>
        <taxon>Rhabditida</taxon>
        <taxon>Rhabditina</taxon>
        <taxon>Rhabditomorpha</taxon>
        <taxon>Strongyloidea</taxon>
        <taxon>Strongylidae</taxon>
        <taxon>Cylicostephanus</taxon>
    </lineage>
</organism>
<dbReference type="Proteomes" id="UP000271889">
    <property type="component" value="Unassembled WGS sequence"/>
</dbReference>
<name>A0A3P7LR16_CYLGO</name>